<dbReference type="EMBL" id="PNHK01000783">
    <property type="protein sequence ID" value="PMC98102.1"/>
    <property type="molecule type" value="Genomic_DNA"/>
</dbReference>
<feature type="non-terminal residue" evidence="6">
    <location>
        <position position="1"/>
    </location>
</feature>
<gene>
    <name evidence="6" type="ORF">CJ199_16190</name>
</gene>
<dbReference type="Pfam" id="PF00528">
    <property type="entry name" value="BPD_transp_1"/>
    <property type="match status" value="1"/>
</dbReference>
<proteinExistence type="predicted"/>
<accession>A0A2N6VFY7</accession>
<evidence type="ECO:0000256" key="2">
    <source>
        <dbReference type="ARBA" id="ARBA00022692"/>
    </source>
</evidence>
<evidence type="ECO:0000256" key="1">
    <source>
        <dbReference type="ARBA" id="ARBA00004141"/>
    </source>
</evidence>
<keyword evidence="3" id="KW-1133">Transmembrane helix</keyword>
<dbReference type="OrthoDB" id="9778910at2"/>
<evidence type="ECO:0000256" key="3">
    <source>
        <dbReference type="ARBA" id="ARBA00022989"/>
    </source>
</evidence>
<dbReference type="AlphaFoldDB" id="A0A2N6VFY7"/>
<reference evidence="6 7" key="1">
    <citation type="submission" date="2017-09" db="EMBL/GenBank/DDBJ databases">
        <title>Bacterial strain isolated from the female urinary microbiota.</title>
        <authorList>
            <person name="Thomas-White K."/>
            <person name="Kumar N."/>
            <person name="Forster S."/>
            <person name="Putonti C."/>
            <person name="Lawley T."/>
            <person name="Wolfe A.J."/>
        </authorList>
    </citation>
    <scope>NUCLEOTIDE SEQUENCE [LARGE SCALE GENOMIC DNA]</scope>
    <source>
        <strain evidence="6 7">UMB1301</strain>
    </source>
</reference>
<dbReference type="PANTHER" id="PTHR43376:SF1">
    <property type="entry name" value="OLIGOPEPTIDE TRANSPORT SYSTEM PERMEASE PROTEIN"/>
    <property type="match status" value="1"/>
</dbReference>
<dbReference type="RefSeq" id="WP_146004916.1">
    <property type="nucleotide sequence ID" value="NZ_PNHK01000783.1"/>
</dbReference>
<feature type="non-terminal residue" evidence="6">
    <location>
        <position position="105"/>
    </location>
</feature>
<dbReference type="InterPro" id="IPR000515">
    <property type="entry name" value="MetI-like"/>
</dbReference>
<comment type="subcellular location">
    <subcellularLocation>
        <location evidence="1">Membrane</location>
        <topology evidence="1">Multi-pass membrane protein</topology>
    </subcellularLocation>
</comment>
<protein>
    <recommendedName>
        <fullName evidence="5">ABC transmembrane type-1 domain-containing protein</fullName>
    </recommendedName>
</protein>
<keyword evidence="4" id="KW-0472">Membrane</keyword>
<dbReference type="GO" id="GO:0016020">
    <property type="term" value="C:membrane"/>
    <property type="evidence" value="ECO:0007669"/>
    <property type="project" value="UniProtKB-SubCell"/>
</dbReference>
<evidence type="ECO:0000256" key="4">
    <source>
        <dbReference type="ARBA" id="ARBA00023136"/>
    </source>
</evidence>
<evidence type="ECO:0000313" key="6">
    <source>
        <dbReference type="EMBL" id="PMC98102.1"/>
    </source>
</evidence>
<feature type="domain" description="ABC transmembrane type-1" evidence="5">
    <location>
        <begin position="28"/>
        <end position="105"/>
    </location>
</feature>
<name>A0A2N6VFY7_9MICO</name>
<evidence type="ECO:0000313" key="7">
    <source>
        <dbReference type="Proteomes" id="UP000235598"/>
    </source>
</evidence>
<keyword evidence="2" id="KW-0812">Transmembrane</keyword>
<evidence type="ECO:0000259" key="5">
    <source>
        <dbReference type="Pfam" id="PF00528"/>
    </source>
</evidence>
<organism evidence="6 7">
    <name type="scientific">Brevibacterium paucivorans</name>
    <dbReference type="NCBI Taxonomy" id="170994"/>
    <lineage>
        <taxon>Bacteria</taxon>
        <taxon>Bacillati</taxon>
        <taxon>Actinomycetota</taxon>
        <taxon>Actinomycetes</taxon>
        <taxon>Micrococcales</taxon>
        <taxon>Brevibacteriaceae</taxon>
        <taxon>Brevibacterium</taxon>
    </lineage>
</organism>
<sequence length="105" mass="11496">MVVVLGFFAFRILPGDPVQKIARERQILLLMVFAGKLQWLPTGGMVSPGIEPGSFTYVVDVAKHLILPVITMTAVIYAQYLMVMRASLLGEMSADYLTTAHAKGL</sequence>
<dbReference type="GO" id="GO:0055085">
    <property type="term" value="P:transmembrane transport"/>
    <property type="evidence" value="ECO:0007669"/>
    <property type="project" value="InterPro"/>
</dbReference>
<dbReference type="Proteomes" id="UP000235598">
    <property type="component" value="Unassembled WGS sequence"/>
</dbReference>
<comment type="caution">
    <text evidence="6">The sequence shown here is derived from an EMBL/GenBank/DDBJ whole genome shotgun (WGS) entry which is preliminary data.</text>
</comment>
<dbReference type="PANTHER" id="PTHR43376">
    <property type="entry name" value="OLIGOPEPTIDE TRANSPORT SYSTEM PERMEASE PROTEIN"/>
    <property type="match status" value="1"/>
</dbReference>